<feature type="region of interest" description="Disordered" evidence="12">
    <location>
        <begin position="829"/>
        <end position="909"/>
    </location>
</feature>
<evidence type="ECO:0000256" key="12">
    <source>
        <dbReference type="SAM" id="MobiDB-lite"/>
    </source>
</evidence>
<keyword evidence="4" id="KW-0723">Serine/threonine-protein kinase</keyword>
<evidence type="ECO:0000256" key="4">
    <source>
        <dbReference type="ARBA" id="ARBA00022527"/>
    </source>
</evidence>
<feature type="compositionally biased region" description="Basic and acidic residues" evidence="12">
    <location>
        <begin position="71"/>
        <end position="81"/>
    </location>
</feature>
<feature type="compositionally biased region" description="Polar residues" evidence="12">
    <location>
        <begin position="93"/>
        <end position="118"/>
    </location>
</feature>
<comment type="catalytic activity">
    <reaction evidence="11">
        <text>L-seryl-[protein] + ATP = O-phospho-L-seryl-[protein] + ADP + H(+)</text>
        <dbReference type="Rhea" id="RHEA:17989"/>
        <dbReference type="Rhea" id="RHEA-COMP:9863"/>
        <dbReference type="Rhea" id="RHEA-COMP:11604"/>
        <dbReference type="ChEBI" id="CHEBI:15378"/>
        <dbReference type="ChEBI" id="CHEBI:29999"/>
        <dbReference type="ChEBI" id="CHEBI:30616"/>
        <dbReference type="ChEBI" id="CHEBI:83421"/>
        <dbReference type="ChEBI" id="CHEBI:456216"/>
        <dbReference type="EC" id="2.7.11.1"/>
    </reaction>
</comment>
<evidence type="ECO:0000256" key="9">
    <source>
        <dbReference type="ARBA" id="ARBA00022840"/>
    </source>
</evidence>
<evidence type="ECO:0000256" key="7">
    <source>
        <dbReference type="ARBA" id="ARBA00022741"/>
    </source>
</evidence>
<comment type="catalytic activity">
    <reaction evidence="10">
        <text>L-threonyl-[protein] + ATP = O-phospho-L-threonyl-[protein] + ADP + H(+)</text>
        <dbReference type="Rhea" id="RHEA:46608"/>
        <dbReference type="Rhea" id="RHEA-COMP:11060"/>
        <dbReference type="Rhea" id="RHEA-COMP:11605"/>
        <dbReference type="ChEBI" id="CHEBI:15378"/>
        <dbReference type="ChEBI" id="CHEBI:30013"/>
        <dbReference type="ChEBI" id="CHEBI:30616"/>
        <dbReference type="ChEBI" id="CHEBI:61977"/>
        <dbReference type="ChEBI" id="CHEBI:456216"/>
        <dbReference type="EC" id="2.7.11.1"/>
    </reaction>
</comment>
<dbReference type="Proteomes" id="UP000799438">
    <property type="component" value="Unassembled WGS sequence"/>
</dbReference>
<organism evidence="14 15">
    <name type="scientific">Aplosporella prunicola CBS 121167</name>
    <dbReference type="NCBI Taxonomy" id="1176127"/>
    <lineage>
        <taxon>Eukaryota</taxon>
        <taxon>Fungi</taxon>
        <taxon>Dikarya</taxon>
        <taxon>Ascomycota</taxon>
        <taxon>Pezizomycotina</taxon>
        <taxon>Dothideomycetes</taxon>
        <taxon>Dothideomycetes incertae sedis</taxon>
        <taxon>Botryosphaeriales</taxon>
        <taxon>Aplosporellaceae</taxon>
        <taxon>Aplosporella</taxon>
    </lineage>
</organism>
<dbReference type="PANTHER" id="PTHR24346:SF51">
    <property type="entry name" value="PAS DOMAIN-CONTAINING SERINE_THREONINE-PROTEIN KINASE"/>
    <property type="match status" value="1"/>
</dbReference>
<dbReference type="GO" id="GO:0005634">
    <property type="term" value="C:nucleus"/>
    <property type="evidence" value="ECO:0007669"/>
    <property type="project" value="TreeGrafter"/>
</dbReference>
<feature type="compositionally biased region" description="Polar residues" evidence="12">
    <location>
        <begin position="490"/>
        <end position="499"/>
    </location>
</feature>
<dbReference type="GO" id="GO:0045719">
    <property type="term" value="P:negative regulation of glycogen biosynthetic process"/>
    <property type="evidence" value="ECO:0007669"/>
    <property type="project" value="TreeGrafter"/>
</dbReference>
<feature type="compositionally biased region" description="Low complexity" evidence="12">
    <location>
        <begin position="458"/>
        <end position="471"/>
    </location>
</feature>
<comment type="subcellular location">
    <subcellularLocation>
        <location evidence="1">Cytoplasm</location>
    </subcellularLocation>
</comment>
<evidence type="ECO:0000256" key="5">
    <source>
        <dbReference type="ARBA" id="ARBA00022553"/>
    </source>
</evidence>
<feature type="compositionally biased region" description="Low complexity" evidence="12">
    <location>
        <begin position="7"/>
        <end position="24"/>
    </location>
</feature>
<dbReference type="Pfam" id="PF25421">
    <property type="entry name" value="DUF7891"/>
    <property type="match status" value="1"/>
</dbReference>
<sequence>MCVVVGSKPSSTTSPEPSTPDSPSLGDYKLAKNKSTTNLLSQSNPSLSVNTVRPRMSFDAGSLRDYDRLTRSPIVPEHEHGLGASGLRRIRQRQQSVRTGPTPTSAGPSRAGSINISIPPTRHPSTTLPSGPSSPTWQFSEDLSRFPSESLHSFSFAHQSEDFMHNRQNVLKRSIDFMRDKLGWAATNPGIANAQARLSGDQEVQSMVDLLSRANLIGQEAQQAHGLGVPGPITGPADTSGDNIFEKNFVPRTESPEPLDENVAVTSPKSDAPFSPIENKTPGEDSLLLEKQASGEAIAKVVSRDSGVSPTSSPPHRVSRLALKRTYTDTGPLSIQSKLHDALAQPYVSAEPAALDSHIVPPATASTTGTQSVTSVTGSHAASAPHGHGSRWAPAAQAIFTTEAQSPWTITAANDLACLVFGVTRQEVRKMGILEVVQPERRKWLEEKLKDPEVGSRQANNVPNQNQKPNPAGTVGLAKGNGVTAKLLSKPSSRQVAQSRRSKTDDGSGSSMMARKTVKGGLNHQANKSRGVLLCGDVVPIQKRNGATGAASLWVKEKRGGLIWVLEEIAEDVVFVTVDEIGSVVKGQGSIEAIWGTERVRRGMDLARLIPEIPRIPGTNTGALDFDRIAELKTFTARTQNSINIPITVHQVPEEPTFRVSSFPHIAGIVVLSASTLQITSSNTVFSSALFGQDKPDGLHITELLPSFDKILHVMTDEDQISLVDGIVIPEHSFRRARALLAIREGKEDAAAIFLRPSGLPARHRDGAEIMVDVQMRVVKSDKTPKFEDHVIVEDEERVVPPSSEVVYALWVTYSRHLHAATHGVGPITPLISRPATPPHQPSPGQSVSMLHPEEAESTDSSKRDTPPGTGVSLLTKQIKQATEQPVAEVPVPPKAPEETQEPAPPSKKKTINDFVVLEDMGQGAYGQVKLCRYKNSNKKMVIKYVTKRRILVDTWTRDRRLGTVPLEIHVLDYLRRDGLKHPNIVEMADFFEDDVNYYIEMVPHGLPGMDLFDYIELRVNMDENECRKIFVQVAEALHHLHTKAKVVHRDIKDENVVLDGEGNINLIDFGSAAYIKNGPFDVFVGTIDYAAPEVLAGKSYRGKEQDVWALGILLYTIVYKENPFYSIDEIMDHDLRVPYIMSEESIDLIRLMLNRDVDERISIGQVLEHPWCKMQG</sequence>
<dbReference type="CDD" id="cd00130">
    <property type="entry name" value="PAS"/>
    <property type="match status" value="1"/>
</dbReference>
<dbReference type="SMART" id="SM00220">
    <property type="entry name" value="S_TKc"/>
    <property type="match status" value="1"/>
</dbReference>
<proteinExistence type="predicted"/>
<dbReference type="EC" id="2.7.11.1" evidence="2"/>
<evidence type="ECO:0000256" key="6">
    <source>
        <dbReference type="ARBA" id="ARBA00022679"/>
    </source>
</evidence>
<keyword evidence="5" id="KW-0597">Phosphoprotein</keyword>
<evidence type="ECO:0000259" key="13">
    <source>
        <dbReference type="PROSITE" id="PS50011"/>
    </source>
</evidence>
<keyword evidence="8" id="KW-0418">Kinase</keyword>
<dbReference type="GeneID" id="54294710"/>
<evidence type="ECO:0000313" key="15">
    <source>
        <dbReference type="Proteomes" id="UP000799438"/>
    </source>
</evidence>
<accession>A0A6A6B6T5</accession>
<dbReference type="InterPro" id="IPR057213">
    <property type="entry name" value="DUF7891"/>
</dbReference>
<dbReference type="EMBL" id="ML995492">
    <property type="protein sequence ID" value="KAF2139596.1"/>
    <property type="molecule type" value="Genomic_DNA"/>
</dbReference>
<dbReference type="Pfam" id="PF00069">
    <property type="entry name" value="Pkinase"/>
    <property type="match status" value="1"/>
</dbReference>
<dbReference type="SUPFAM" id="SSF56112">
    <property type="entry name" value="Protein kinase-like (PK-like)"/>
    <property type="match status" value="1"/>
</dbReference>
<feature type="region of interest" description="Disordered" evidence="12">
    <location>
        <begin position="360"/>
        <end position="390"/>
    </location>
</feature>
<evidence type="ECO:0000256" key="8">
    <source>
        <dbReference type="ARBA" id="ARBA00022777"/>
    </source>
</evidence>
<dbReference type="GO" id="GO:0005829">
    <property type="term" value="C:cytosol"/>
    <property type="evidence" value="ECO:0007669"/>
    <property type="project" value="TreeGrafter"/>
</dbReference>
<dbReference type="GO" id="GO:0004674">
    <property type="term" value="F:protein serine/threonine kinase activity"/>
    <property type="evidence" value="ECO:0007669"/>
    <property type="project" value="UniProtKB-KW"/>
</dbReference>
<dbReference type="GO" id="GO:0005524">
    <property type="term" value="F:ATP binding"/>
    <property type="evidence" value="ECO:0007669"/>
    <property type="project" value="UniProtKB-KW"/>
</dbReference>
<feature type="domain" description="Protein kinase" evidence="13">
    <location>
        <begin position="915"/>
        <end position="1173"/>
    </location>
</feature>
<dbReference type="CDD" id="cd14004">
    <property type="entry name" value="STKc_PASK"/>
    <property type="match status" value="1"/>
</dbReference>
<dbReference type="Gene3D" id="1.10.510.10">
    <property type="entry name" value="Transferase(Phosphotransferase) domain 1"/>
    <property type="match status" value="1"/>
</dbReference>
<dbReference type="OrthoDB" id="10252171at2759"/>
<reference evidence="14" key="1">
    <citation type="journal article" date="2020" name="Stud. Mycol.">
        <title>101 Dothideomycetes genomes: a test case for predicting lifestyles and emergence of pathogens.</title>
        <authorList>
            <person name="Haridas S."/>
            <person name="Albert R."/>
            <person name="Binder M."/>
            <person name="Bloem J."/>
            <person name="Labutti K."/>
            <person name="Salamov A."/>
            <person name="Andreopoulos B."/>
            <person name="Baker S."/>
            <person name="Barry K."/>
            <person name="Bills G."/>
            <person name="Bluhm B."/>
            <person name="Cannon C."/>
            <person name="Castanera R."/>
            <person name="Culley D."/>
            <person name="Daum C."/>
            <person name="Ezra D."/>
            <person name="Gonzalez J."/>
            <person name="Henrissat B."/>
            <person name="Kuo A."/>
            <person name="Liang C."/>
            <person name="Lipzen A."/>
            <person name="Lutzoni F."/>
            <person name="Magnuson J."/>
            <person name="Mondo S."/>
            <person name="Nolan M."/>
            <person name="Ohm R."/>
            <person name="Pangilinan J."/>
            <person name="Park H.-J."/>
            <person name="Ramirez L."/>
            <person name="Alfaro M."/>
            <person name="Sun H."/>
            <person name="Tritt A."/>
            <person name="Yoshinaga Y."/>
            <person name="Zwiers L.-H."/>
            <person name="Turgeon B."/>
            <person name="Goodwin S."/>
            <person name="Spatafora J."/>
            <person name="Crous P."/>
            <person name="Grigoriev I."/>
        </authorList>
    </citation>
    <scope>NUCLEOTIDE SEQUENCE</scope>
    <source>
        <strain evidence="14">CBS 121167</strain>
    </source>
</reference>
<dbReference type="FunFam" id="1.10.510.10:FF:000320">
    <property type="entry name" value="Serine/threonine protein kinase"/>
    <property type="match status" value="1"/>
</dbReference>
<dbReference type="FunFam" id="3.30.200.20:FF:000314">
    <property type="entry name" value="Serine/threonine protein kinase"/>
    <property type="match status" value="1"/>
</dbReference>
<name>A0A6A6B6T5_9PEZI</name>
<feature type="compositionally biased region" description="Low complexity" evidence="12">
    <location>
        <begin position="124"/>
        <end position="136"/>
    </location>
</feature>
<feature type="region of interest" description="Disordered" evidence="12">
    <location>
        <begin position="71"/>
        <end position="140"/>
    </location>
</feature>
<feature type="compositionally biased region" description="Low complexity" evidence="12">
    <location>
        <begin position="363"/>
        <end position="379"/>
    </location>
</feature>
<gene>
    <name evidence="14" type="ORF">K452DRAFT_232240</name>
</gene>
<dbReference type="PROSITE" id="PS00108">
    <property type="entry name" value="PROTEIN_KINASE_ST"/>
    <property type="match status" value="1"/>
</dbReference>
<keyword evidence="7" id="KW-0547">Nucleotide-binding</keyword>
<dbReference type="InterPro" id="IPR000719">
    <property type="entry name" value="Prot_kinase_dom"/>
</dbReference>
<feature type="region of interest" description="Disordered" evidence="12">
    <location>
        <begin position="251"/>
        <end position="283"/>
    </location>
</feature>
<dbReference type="InterPro" id="IPR000014">
    <property type="entry name" value="PAS"/>
</dbReference>
<evidence type="ECO:0000256" key="1">
    <source>
        <dbReference type="ARBA" id="ARBA00004496"/>
    </source>
</evidence>
<keyword evidence="15" id="KW-1185">Reference proteome</keyword>
<keyword evidence="9" id="KW-0067">ATP-binding</keyword>
<evidence type="ECO:0000256" key="2">
    <source>
        <dbReference type="ARBA" id="ARBA00012513"/>
    </source>
</evidence>
<dbReference type="GO" id="GO:0035556">
    <property type="term" value="P:intracellular signal transduction"/>
    <property type="evidence" value="ECO:0007669"/>
    <property type="project" value="TreeGrafter"/>
</dbReference>
<dbReference type="PROSITE" id="PS50011">
    <property type="entry name" value="PROTEIN_KINASE_DOM"/>
    <property type="match status" value="1"/>
</dbReference>
<feature type="region of interest" description="Disordered" evidence="12">
    <location>
        <begin position="448"/>
        <end position="514"/>
    </location>
</feature>
<protein>
    <recommendedName>
        <fullName evidence="2">non-specific serine/threonine protein kinase</fullName>
        <ecNumber evidence="2">2.7.11.1</ecNumber>
    </recommendedName>
</protein>
<keyword evidence="6" id="KW-0808">Transferase</keyword>
<evidence type="ECO:0000256" key="11">
    <source>
        <dbReference type="ARBA" id="ARBA00048679"/>
    </source>
</evidence>
<dbReference type="AlphaFoldDB" id="A0A6A6B6T5"/>
<keyword evidence="3" id="KW-0963">Cytoplasm</keyword>
<feature type="region of interest" description="Disordered" evidence="12">
    <location>
        <begin position="1"/>
        <end position="29"/>
    </location>
</feature>
<dbReference type="InterPro" id="IPR008271">
    <property type="entry name" value="Ser/Thr_kinase_AS"/>
</dbReference>
<evidence type="ECO:0000313" key="14">
    <source>
        <dbReference type="EMBL" id="KAF2139596.1"/>
    </source>
</evidence>
<evidence type="ECO:0000256" key="3">
    <source>
        <dbReference type="ARBA" id="ARBA00022490"/>
    </source>
</evidence>
<feature type="compositionally biased region" description="Basic and acidic residues" evidence="12">
    <location>
        <begin position="852"/>
        <end position="866"/>
    </location>
</feature>
<dbReference type="Gene3D" id="3.30.200.20">
    <property type="entry name" value="Phosphorylase Kinase, domain 1"/>
    <property type="match status" value="1"/>
</dbReference>
<dbReference type="RefSeq" id="XP_033395309.1">
    <property type="nucleotide sequence ID" value="XM_033537214.1"/>
</dbReference>
<feature type="compositionally biased region" description="Polar residues" evidence="12">
    <location>
        <begin position="873"/>
        <end position="884"/>
    </location>
</feature>
<dbReference type="PANTHER" id="PTHR24346">
    <property type="entry name" value="MAP/MICROTUBULE AFFINITY-REGULATING KINASE"/>
    <property type="match status" value="1"/>
</dbReference>
<dbReference type="InterPro" id="IPR011009">
    <property type="entry name" value="Kinase-like_dom_sf"/>
</dbReference>
<evidence type="ECO:0000256" key="10">
    <source>
        <dbReference type="ARBA" id="ARBA00047899"/>
    </source>
</evidence>